<dbReference type="InterPro" id="IPR011990">
    <property type="entry name" value="TPR-like_helical_dom_sf"/>
</dbReference>
<sequence length="2063" mass="226554">MASDLDAVCRSEAQRVTTALRANRRWSQNRSWGHEEASPLRQLCTWRLGSGGATELLEPLLRILRSAEFGGPATFVALEAAHNVVVAVCEEHRSGTGELQRPLAGTLCDVARAACECVFEETNAQTDEATAAQMVALLSLCCSAPLPTDSCAAVAEADSSALFSPQDRVRAFSKVLAVWSHYRQSHMLRASAQAALQRILDACLVDLASPARCDFLRLVLGNMAAEAEPGMPLERALLYLRCLQRLAMHPSSRRWAFGDGIQGRFFQNDIPLLLLSLCKLFPGSLPLLSLVLPVVNRICWLCVDFWAERAVATPAALGTLQVDALLSGVYIRSLEFADTVEEQGRSEKWLRDISTRTKNHFKKLLKPLQTPIVQEYQILKILDGYANYTMQMVANATGNDVVWNRTGRWLSELSEEEPRELRKQELPPRARYINKILIYLNKEMEVVWNMKTIVDRKRWGVGNVITSSPYGPHGEHPERWRANGSFPFPTLPNSTILLQDKKINLVIRIKPDIEEHENKYAKQLQADYESLVYNINDASQKISDLRTRLWKMEDFAQQFIVLPSGVWNKIVKALLAEAPNEGLPPEEAVQLLELLLESLCDLLQPSLVQAIWFSFDGDWRRPPLLEQIAGKAVQLVSERPPTSERPLPAHLSQLCSAVLTKIIAAFISDTQTADSDEKLAASNAELERLQKQWQIRRSVWELMGKIEESPKKARAIFEKSGLAEAIPVPPVGGLAAGEPGTEEWVLKLVWLLRTVNFAVPYSAVGEFFGQPKEDSEKAVTSFAETFDWGAADIEKALRSFLEAFLLPKEAQQIDRVLRIFAHAYYRKHVEHCRSSGKEGSGYLKHPDAAYTFAFSVILLNSDQHNPKLKKRMSLKSWCLVQRMSQALLASRNAARFTSEISSLTKAAKWQQAVHIFAAYESMFGLDVRATSAVLGAWQRGSSWTQAVALFQRSKSARLHLDTVGFSSLAWAYERATQWRRVLALLQEMPRHRALPNAVTVTAALRALGRSGGQWPAMLQLVERSRERRGYPSGPPLRVALRMEPGYESPPGLALDLSVLRAMLGEQADLIRTSSEQNLEKLQGAWIERFEQLWDKVAAQNTFVQQLSERCRYLEDQLQQLMTARHRAEAATATKVIQNSGSGNVRNELQQLAERSGSETTSAALVTVTPACGNAKKKRARRRTKAKAKHEGFEVQDDLGLLGIEGFETGSQNSLSEEAPECHGSWAKSGADGCITPVETGRTDISETADLGWKPKYRGTMGIPAAGRAIANVDIFPGLIGDIVGDRGNIRVWLFLQGMEMSSAQEELDSPDQLVFRRRLVSLGGKRLRSGCWERALSVLRTMPGLPSLASFSMMASCFEKATMWRDAVALLANMGDCLLQPNSIMINSLFSNFEVASQWARSLQLLQSARHSEVRVDAVGLTATLLSCEESGRGAAAWTVLREFTFQKLLRRPLGLHIFGHAPERIVGERVAHASVLALRGLLHQQSAVAFERQLLQPLHTQLVPGLRSGLGCGSERQGPVLLDTLDLGPFFSKEMLSAWGSSAPGGRGGVGLGAARARLQLQDLRLPARPAASILGLVVHVSLSRGGVSLVDEGIQLLGDFISNNRGINEGEDIPQDVQSRVFESIRQDEIKTPSSGSLIEGISRARWEDFLQLARKGWRDNSLCLGCTSLAGQAQAFLQRLGQPFRNVLEFSLASEGGANTEAQAGLELLLRLSLQLRRPEADLAAESLFFFGAEVFHDAQSDVALVRGSNCLRALFRTALGHLTGMSAKQLHLLVYLTVQFAVYGLLERASPPLDSATTKLLLCPTLLVDPPTGVVYSFLRKISTAPFKMLSFVEDGPVPTSGAKDAPQGSAVRSASAPVHVDEEGSPEAPTPVRLKSAPLRGEAVVAEDEVSDHSQSEGGSASPPVPEQIEEDVSEGSLPPHPLQPQIQQAFQVSELELLLKALVMPWREGGRVPAANVHHGKPIGSSCGIFVIVCLRNAVRLWCGARVHGLSSCGTAFDSNMGLFAASLVARLVSSARIGSFQTTCKAEDVLYAEGVPAGGRDDATTAGTVLLDEDAG</sequence>
<dbReference type="PROSITE" id="PS50190">
    <property type="entry name" value="SEC7"/>
    <property type="match status" value="1"/>
</dbReference>
<protein>
    <submittedName>
        <fullName evidence="3">Brefeldin A-inhibited guanine nucleotide-exchange protein 2</fullName>
    </submittedName>
</protein>
<dbReference type="Proteomes" id="UP000186817">
    <property type="component" value="Unassembled WGS sequence"/>
</dbReference>
<dbReference type="SMART" id="SM00222">
    <property type="entry name" value="Sec7"/>
    <property type="match status" value="1"/>
</dbReference>
<dbReference type="InterPro" id="IPR000904">
    <property type="entry name" value="Sec7_dom"/>
</dbReference>
<dbReference type="GO" id="GO:0032012">
    <property type="term" value="P:regulation of ARF protein signal transduction"/>
    <property type="evidence" value="ECO:0007669"/>
    <property type="project" value="InterPro"/>
</dbReference>
<dbReference type="Gene3D" id="1.25.40.10">
    <property type="entry name" value="Tetratricopeptide repeat domain"/>
    <property type="match status" value="2"/>
</dbReference>
<dbReference type="Pfam" id="PF01369">
    <property type="entry name" value="Sec7"/>
    <property type="match status" value="1"/>
</dbReference>
<organism evidence="3 4">
    <name type="scientific">Symbiodinium microadriaticum</name>
    <name type="common">Dinoflagellate</name>
    <name type="synonym">Zooxanthella microadriatica</name>
    <dbReference type="NCBI Taxonomy" id="2951"/>
    <lineage>
        <taxon>Eukaryota</taxon>
        <taxon>Sar</taxon>
        <taxon>Alveolata</taxon>
        <taxon>Dinophyceae</taxon>
        <taxon>Suessiales</taxon>
        <taxon>Symbiodiniaceae</taxon>
        <taxon>Symbiodinium</taxon>
    </lineage>
</organism>
<evidence type="ECO:0000256" key="1">
    <source>
        <dbReference type="SAM" id="MobiDB-lite"/>
    </source>
</evidence>
<comment type="caution">
    <text evidence="3">The sequence shown here is derived from an EMBL/GenBank/DDBJ whole genome shotgun (WGS) entry which is preliminary data.</text>
</comment>
<dbReference type="InterPro" id="IPR023394">
    <property type="entry name" value="Sec7_C_sf"/>
</dbReference>
<evidence type="ECO:0000313" key="3">
    <source>
        <dbReference type="EMBL" id="OLP84332.1"/>
    </source>
</evidence>
<name>A0A1Q9CN28_SYMMI</name>
<evidence type="ECO:0000313" key="4">
    <source>
        <dbReference type="Proteomes" id="UP000186817"/>
    </source>
</evidence>
<accession>A0A1Q9CN28</accession>
<dbReference type="PANTHER" id="PTHR10663:SF395">
    <property type="entry name" value="SEC7 DOMAIN CONTAINING PROTEIN"/>
    <property type="match status" value="1"/>
</dbReference>
<dbReference type="Gene3D" id="1.10.1000.11">
    <property type="entry name" value="Arf Nucleotide-binding Site Opener,domain 2"/>
    <property type="match status" value="2"/>
</dbReference>
<feature type="region of interest" description="Disordered" evidence="1">
    <location>
        <begin position="1842"/>
        <end position="1926"/>
    </location>
</feature>
<feature type="domain" description="SEC7" evidence="2">
    <location>
        <begin position="688"/>
        <end position="877"/>
    </location>
</feature>
<gene>
    <name evidence="3" type="primary">BIG2</name>
    <name evidence="3" type="ORF">AK812_SmicGene34800</name>
</gene>
<keyword evidence="4" id="KW-1185">Reference proteome</keyword>
<dbReference type="PANTHER" id="PTHR10663">
    <property type="entry name" value="GUANYL-NUCLEOTIDE EXCHANGE FACTOR"/>
    <property type="match status" value="1"/>
</dbReference>
<dbReference type="OrthoDB" id="430364at2759"/>
<reference evidence="3 4" key="1">
    <citation type="submission" date="2016-02" db="EMBL/GenBank/DDBJ databases">
        <title>Genome analysis of coral dinoflagellate symbionts highlights evolutionary adaptations to a symbiotic lifestyle.</title>
        <authorList>
            <person name="Aranda M."/>
            <person name="Li Y."/>
            <person name="Liew Y.J."/>
            <person name="Baumgarten S."/>
            <person name="Simakov O."/>
            <person name="Wilson M."/>
            <person name="Piel J."/>
            <person name="Ashoor H."/>
            <person name="Bougouffa S."/>
            <person name="Bajic V.B."/>
            <person name="Ryu T."/>
            <person name="Ravasi T."/>
            <person name="Bayer T."/>
            <person name="Micklem G."/>
            <person name="Kim H."/>
            <person name="Bhak J."/>
            <person name="Lajeunesse T.C."/>
            <person name="Voolstra C.R."/>
        </authorList>
    </citation>
    <scope>NUCLEOTIDE SEQUENCE [LARGE SCALE GENOMIC DNA]</scope>
    <source>
        <strain evidence="3 4">CCMP2467</strain>
    </source>
</reference>
<dbReference type="InterPro" id="IPR035999">
    <property type="entry name" value="Sec7_dom_sf"/>
</dbReference>
<dbReference type="SUPFAM" id="SSF48425">
    <property type="entry name" value="Sec7 domain"/>
    <property type="match status" value="2"/>
</dbReference>
<proteinExistence type="predicted"/>
<dbReference type="EMBL" id="LSRX01001049">
    <property type="protein sequence ID" value="OLP84332.1"/>
    <property type="molecule type" value="Genomic_DNA"/>
</dbReference>
<evidence type="ECO:0000259" key="2">
    <source>
        <dbReference type="PROSITE" id="PS50190"/>
    </source>
</evidence>
<dbReference type="GO" id="GO:0005085">
    <property type="term" value="F:guanyl-nucleotide exchange factor activity"/>
    <property type="evidence" value="ECO:0007669"/>
    <property type="project" value="InterPro"/>
</dbReference>